<sequence length="696" mass="78032">MFRSVVVPFLLSAEPIGEAIPIQDGSSDEEDLRMESKIRNSVAAVKQKSRAQQSVDSDFLGFKPKRMHSCHSRADKSISETSRFSGLLRNPRDAIGDAHDDEMSSISGLISSPQNRDSLSESVSKKFCDIGDNMKTNHTRFSSFNSGYKTSSLKADADMSNKSAEARKLRRSRPAAGDETGSSSSRNFPPGIDIADTDFVETKAPLPASRIMEQLSLWRKLATKTMISINLYLPPSRCPDDHVAASVNPSMLSCTMVTSVASCIKMLRGPERRRVCGLAGQMAILYTTRKVLKDLAFKDPSSCIWRLIHSAMDQALAEIPPNLIRQKRREEKSVEKAEEKLQLRIGAWEILRSVLKTRSAHPELDNAKTKDEMAYTSYKIICLTSFCLDNQWRSLSDIPEKSQHSDAPLRLPQNFTYVLNTTFDILRSLARSRDETRDIDSMHRLLRSSEVECEQMTCAFLDDAVGDLGKMLEIYNLLLVVVQRVGQQHHQRAATTSHHHQTRAGRGDCGPRLIGNIYLLMQKTCQLIHSICLPPAVVPTDPGVMSDEHRLLHFIAEAQSARSIIKLRMNSESRRSVITEQNCVRANNLLLWLYSYLSAHLMDHFQDLLKQGKTPQPRLTAEGQPASIITHPKDVYVALETLKTLAAKHFGQDDPSLSVIHEYRAEMRSVVSRIIDTEGSNDLSSWNTPRSQVDSK</sequence>
<name>A0A7R9BT12_9CRUS</name>
<evidence type="ECO:0000313" key="2">
    <source>
        <dbReference type="EMBL" id="CAD7279669.1"/>
    </source>
</evidence>
<protein>
    <submittedName>
        <fullName evidence="2">Uncharacterized protein</fullName>
    </submittedName>
</protein>
<feature type="region of interest" description="Disordered" evidence="1">
    <location>
        <begin position="154"/>
        <end position="192"/>
    </location>
</feature>
<proteinExistence type="predicted"/>
<organism evidence="2">
    <name type="scientific">Notodromas monacha</name>
    <dbReference type="NCBI Taxonomy" id="399045"/>
    <lineage>
        <taxon>Eukaryota</taxon>
        <taxon>Metazoa</taxon>
        <taxon>Ecdysozoa</taxon>
        <taxon>Arthropoda</taxon>
        <taxon>Crustacea</taxon>
        <taxon>Oligostraca</taxon>
        <taxon>Ostracoda</taxon>
        <taxon>Podocopa</taxon>
        <taxon>Podocopida</taxon>
        <taxon>Cypridocopina</taxon>
        <taxon>Cypridoidea</taxon>
        <taxon>Cyprididae</taxon>
        <taxon>Notodromas</taxon>
    </lineage>
</organism>
<dbReference type="EMBL" id="CAJPEX010001736">
    <property type="protein sequence ID" value="CAG0919821.1"/>
    <property type="molecule type" value="Genomic_DNA"/>
</dbReference>
<dbReference type="Proteomes" id="UP000678499">
    <property type="component" value="Unassembled WGS sequence"/>
</dbReference>
<feature type="region of interest" description="Disordered" evidence="1">
    <location>
        <begin position="70"/>
        <end position="95"/>
    </location>
</feature>
<keyword evidence="3" id="KW-1185">Reference proteome</keyword>
<dbReference type="AlphaFoldDB" id="A0A7R9BT12"/>
<evidence type="ECO:0000256" key="1">
    <source>
        <dbReference type="SAM" id="MobiDB-lite"/>
    </source>
</evidence>
<evidence type="ECO:0000313" key="3">
    <source>
        <dbReference type="Proteomes" id="UP000678499"/>
    </source>
</evidence>
<reference evidence="2" key="1">
    <citation type="submission" date="2020-11" db="EMBL/GenBank/DDBJ databases">
        <authorList>
            <person name="Tran Van P."/>
        </authorList>
    </citation>
    <scope>NUCLEOTIDE SEQUENCE</scope>
</reference>
<dbReference type="EMBL" id="OA883773">
    <property type="protein sequence ID" value="CAD7279669.1"/>
    <property type="molecule type" value="Genomic_DNA"/>
</dbReference>
<gene>
    <name evidence="2" type="ORF">NMOB1V02_LOCUS7337</name>
</gene>
<feature type="compositionally biased region" description="Basic and acidic residues" evidence="1">
    <location>
        <begin position="155"/>
        <end position="167"/>
    </location>
</feature>
<accession>A0A7R9BT12</accession>